<comment type="caution">
    <text evidence="1">The sequence shown here is derived from an EMBL/GenBank/DDBJ whole genome shotgun (WGS) entry which is preliminary data.</text>
</comment>
<keyword evidence="2" id="KW-1185">Reference proteome</keyword>
<gene>
    <name evidence="1" type="ORF">DUPY_25400</name>
</gene>
<evidence type="ECO:0000313" key="1">
    <source>
        <dbReference type="EMBL" id="OEZ99836.1"/>
    </source>
</evidence>
<reference evidence="2" key="1">
    <citation type="journal article" date="2016" name="Front. Microbiol.">
        <title>Molecular Keys to the Janthinobacterium and Duganella spp. Interaction with the Plant Pathogen Fusarium graminearum.</title>
        <authorList>
            <person name="Haack F.S."/>
            <person name="Poehlein A."/>
            <person name="Kroger C."/>
            <person name="Voigt C.A."/>
            <person name="Piepenbring M."/>
            <person name="Bode H.B."/>
            <person name="Daniel R."/>
            <person name="Schafer W."/>
            <person name="Streit W.R."/>
        </authorList>
    </citation>
    <scope>NUCLEOTIDE SEQUENCE [LARGE SCALE GENOMIC DNA]</scope>
    <source>
        <strain evidence="2">T54</strain>
    </source>
</reference>
<dbReference type="OrthoDB" id="8781131at2"/>
<proteinExistence type="predicted"/>
<protein>
    <submittedName>
        <fullName evidence="1">Uncharacterized protein</fullName>
    </submittedName>
</protein>
<dbReference type="EMBL" id="LROM01000086">
    <property type="protein sequence ID" value="OEZ99836.1"/>
    <property type="molecule type" value="Genomic_DNA"/>
</dbReference>
<dbReference type="AlphaFoldDB" id="A0A1E7WLE7"/>
<name>A0A1E7WLE7_9BURK</name>
<organism evidence="1 2">
    <name type="scientific">Duganella phyllosphaerae</name>
    <dbReference type="NCBI Taxonomy" id="762836"/>
    <lineage>
        <taxon>Bacteria</taxon>
        <taxon>Pseudomonadati</taxon>
        <taxon>Pseudomonadota</taxon>
        <taxon>Betaproteobacteria</taxon>
        <taxon>Burkholderiales</taxon>
        <taxon>Oxalobacteraceae</taxon>
        <taxon>Telluria group</taxon>
        <taxon>Duganella</taxon>
    </lineage>
</organism>
<sequence>MPIKTVDEYQVEYMAEALEGSDQWGAFVSISAPSATPMHMNVIHERQRVAADQVFASADEAEAAAEQAAMALLEQVRNPAPPPN</sequence>
<dbReference type="RefSeq" id="WP_070248569.1">
    <property type="nucleotide sequence ID" value="NZ_LROM01000086.1"/>
</dbReference>
<dbReference type="Proteomes" id="UP000175989">
    <property type="component" value="Unassembled WGS sequence"/>
</dbReference>
<evidence type="ECO:0000313" key="2">
    <source>
        <dbReference type="Proteomes" id="UP000175989"/>
    </source>
</evidence>
<accession>A0A1E7WLE7</accession>